<comment type="caution">
    <text evidence="1">The sequence shown here is derived from an EMBL/GenBank/DDBJ whole genome shotgun (WGS) entry which is preliminary data.</text>
</comment>
<sequence>MTYQSWLGWNPNIWNVFVECKSDQFVHCKATLISTNVVYLFTFIYASNCNEERRLLWSDLASLDTKNYFWALLGDFNTIQDLSEASGRSSVWTRDMQYFKDFMVTNGLSDVRYAGTYHTWWNKRKSNPITGKLDRILGNPDRFNNSPKAFQFYNYWLDHPDFWHTVSEAWSTSVTGNPIVTQYITYVIGNGQHTSLWYDPWHNGVPFCTRPDDPLISHYGLSNSSTVSCILNTNGWSLPSSNYPDLIMLRQNFQYSTAFNLHKTDDICWNGIASKRITVTNL</sequence>
<dbReference type="PANTHER" id="PTHR33710:SF71">
    <property type="entry name" value="ENDONUCLEASE_EXONUCLEASE_PHOSPHATASE DOMAIN-CONTAINING PROTEIN"/>
    <property type="match status" value="1"/>
</dbReference>
<proteinExistence type="predicted"/>
<dbReference type="PANTHER" id="PTHR33710">
    <property type="entry name" value="BNAC02G09200D PROTEIN"/>
    <property type="match status" value="1"/>
</dbReference>
<organism evidence="1 2">
    <name type="scientific">Heracleum sosnowskyi</name>
    <dbReference type="NCBI Taxonomy" id="360622"/>
    <lineage>
        <taxon>Eukaryota</taxon>
        <taxon>Viridiplantae</taxon>
        <taxon>Streptophyta</taxon>
        <taxon>Embryophyta</taxon>
        <taxon>Tracheophyta</taxon>
        <taxon>Spermatophyta</taxon>
        <taxon>Magnoliopsida</taxon>
        <taxon>eudicotyledons</taxon>
        <taxon>Gunneridae</taxon>
        <taxon>Pentapetalae</taxon>
        <taxon>asterids</taxon>
        <taxon>campanulids</taxon>
        <taxon>Apiales</taxon>
        <taxon>Apiaceae</taxon>
        <taxon>Apioideae</taxon>
        <taxon>apioid superclade</taxon>
        <taxon>Tordylieae</taxon>
        <taxon>Tordyliinae</taxon>
        <taxon>Heracleum</taxon>
    </lineage>
</organism>
<reference evidence="1" key="2">
    <citation type="submission" date="2023-05" db="EMBL/GenBank/DDBJ databases">
        <authorList>
            <person name="Schelkunov M.I."/>
        </authorList>
    </citation>
    <scope>NUCLEOTIDE SEQUENCE</scope>
    <source>
        <strain evidence="1">Hsosn_3</strain>
        <tissue evidence="1">Leaf</tissue>
    </source>
</reference>
<dbReference type="SUPFAM" id="SSF56219">
    <property type="entry name" value="DNase I-like"/>
    <property type="match status" value="1"/>
</dbReference>
<gene>
    <name evidence="1" type="ORF">POM88_032610</name>
</gene>
<reference evidence="1" key="1">
    <citation type="submission" date="2023-02" db="EMBL/GenBank/DDBJ databases">
        <title>Genome of toxic invasive species Heracleum sosnowskyi carries increased number of genes despite the absence of recent whole-genome duplications.</title>
        <authorList>
            <person name="Schelkunov M."/>
            <person name="Shtratnikova V."/>
            <person name="Makarenko M."/>
            <person name="Klepikova A."/>
            <person name="Omelchenko D."/>
            <person name="Novikova G."/>
            <person name="Obukhova E."/>
            <person name="Bogdanov V."/>
            <person name="Penin A."/>
            <person name="Logacheva M."/>
        </authorList>
    </citation>
    <scope>NUCLEOTIDE SEQUENCE</scope>
    <source>
        <strain evidence="1">Hsosn_3</strain>
        <tissue evidence="1">Leaf</tissue>
    </source>
</reference>
<dbReference type="EMBL" id="JAUIZM010000007">
    <property type="protein sequence ID" value="KAK1376417.1"/>
    <property type="molecule type" value="Genomic_DNA"/>
</dbReference>
<dbReference type="Proteomes" id="UP001237642">
    <property type="component" value="Unassembled WGS sequence"/>
</dbReference>
<dbReference type="Gene3D" id="3.60.10.10">
    <property type="entry name" value="Endonuclease/exonuclease/phosphatase"/>
    <property type="match status" value="1"/>
</dbReference>
<evidence type="ECO:0008006" key="3">
    <source>
        <dbReference type="Google" id="ProtNLM"/>
    </source>
</evidence>
<evidence type="ECO:0000313" key="2">
    <source>
        <dbReference type="Proteomes" id="UP001237642"/>
    </source>
</evidence>
<protein>
    <recommendedName>
        <fullName evidence="3">Endonuclease/exonuclease/phosphatase domain-containing protein</fullName>
    </recommendedName>
</protein>
<dbReference type="InterPro" id="IPR036691">
    <property type="entry name" value="Endo/exonu/phosph_ase_sf"/>
</dbReference>
<keyword evidence="2" id="KW-1185">Reference proteome</keyword>
<evidence type="ECO:0000313" key="1">
    <source>
        <dbReference type="EMBL" id="KAK1376417.1"/>
    </source>
</evidence>
<name>A0AAD8HZM0_9APIA</name>
<accession>A0AAD8HZM0</accession>
<dbReference type="AlphaFoldDB" id="A0AAD8HZM0"/>